<evidence type="ECO:0000313" key="1">
    <source>
        <dbReference type="EMBL" id="TWU58386.1"/>
    </source>
</evidence>
<organism evidence="1 2">
    <name type="scientific">Rubripirellula reticaptiva</name>
    <dbReference type="NCBI Taxonomy" id="2528013"/>
    <lineage>
        <taxon>Bacteria</taxon>
        <taxon>Pseudomonadati</taxon>
        <taxon>Planctomycetota</taxon>
        <taxon>Planctomycetia</taxon>
        <taxon>Pirellulales</taxon>
        <taxon>Pirellulaceae</taxon>
        <taxon>Rubripirellula</taxon>
    </lineage>
</organism>
<dbReference type="Proteomes" id="UP000317977">
    <property type="component" value="Unassembled WGS sequence"/>
</dbReference>
<comment type="caution">
    <text evidence="1">The sequence shown here is derived from an EMBL/GenBank/DDBJ whole genome shotgun (WGS) entry which is preliminary data.</text>
</comment>
<protein>
    <submittedName>
        <fullName evidence="1">Uncharacterized protein</fullName>
    </submittedName>
</protein>
<proteinExistence type="predicted"/>
<dbReference type="EMBL" id="SJPX01000001">
    <property type="protein sequence ID" value="TWU58386.1"/>
    <property type="molecule type" value="Genomic_DNA"/>
</dbReference>
<accession>A0A5C6FE62</accession>
<name>A0A5C6FE62_9BACT</name>
<dbReference type="AlphaFoldDB" id="A0A5C6FE62"/>
<evidence type="ECO:0000313" key="2">
    <source>
        <dbReference type="Proteomes" id="UP000317977"/>
    </source>
</evidence>
<reference evidence="1 2" key="1">
    <citation type="submission" date="2019-02" db="EMBL/GenBank/DDBJ databases">
        <title>Deep-cultivation of Planctomycetes and their phenomic and genomic characterization uncovers novel biology.</title>
        <authorList>
            <person name="Wiegand S."/>
            <person name="Jogler M."/>
            <person name="Boedeker C."/>
            <person name="Pinto D."/>
            <person name="Vollmers J."/>
            <person name="Rivas-Marin E."/>
            <person name="Kohn T."/>
            <person name="Peeters S.H."/>
            <person name="Heuer A."/>
            <person name="Rast P."/>
            <person name="Oberbeckmann S."/>
            <person name="Bunk B."/>
            <person name="Jeske O."/>
            <person name="Meyerdierks A."/>
            <person name="Storesund J.E."/>
            <person name="Kallscheuer N."/>
            <person name="Luecker S."/>
            <person name="Lage O.M."/>
            <person name="Pohl T."/>
            <person name="Merkel B.J."/>
            <person name="Hornburger P."/>
            <person name="Mueller R.-W."/>
            <person name="Bruemmer F."/>
            <person name="Labrenz M."/>
            <person name="Spormann A.M."/>
            <person name="Op Den Camp H."/>
            <person name="Overmann J."/>
            <person name="Amann R."/>
            <person name="Jetten M.S.M."/>
            <person name="Mascher T."/>
            <person name="Medema M.H."/>
            <person name="Devos D.P."/>
            <person name="Kaster A.-K."/>
            <person name="Ovreas L."/>
            <person name="Rohde M."/>
            <person name="Galperin M.Y."/>
            <person name="Jogler C."/>
        </authorList>
    </citation>
    <scope>NUCLEOTIDE SEQUENCE [LARGE SCALE GENOMIC DNA]</scope>
    <source>
        <strain evidence="1 2">Poly59</strain>
    </source>
</reference>
<gene>
    <name evidence="1" type="ORF">Poly59_12970</name>
</gene>
<keyword evidence="2" id="KW-1185">Reference proteome</keyword>
<sequence>MFGTEASVQRDATVVLDGLSRSDRRRINLWNSKYLREEVWFPASRLGMTAPDDLPSIAMTPNLSFWRLPEKRLVERSKQT</sequence>